<dbReference type="PANTHER" id="PTHR47784">
    <property type="entry name" value="STEROL UPTAKE CONTROL PROTEIN 2"/>
    <property type="match status" value="1"/>
</dbReference>
<dbReference type="AlphaFoldDB" id="A0A9W9I2J8"/>
<dbReference type="Proteomes" id="UP001149163">
    <property type="component" value="Unassembled WGS sequence"/>
</dbReference>
<reference evidence="1" key="1">
    <citation type="submission" date="2022-11" db="EMBL/GenBank/DDBJ databases">
        <authorList>
            <person name="Petersen C."/>
        </authorList>
    </citation>
    <scope>NUCLEOTIDE SEQUENCE</scope>
    <source>
        <strain evidence="1">IBT 26290</strain>
    </source>
</reference>
<dbReference type="PANTHER" id="PTHR47784:SF14">
    <property type="entry name" value="ZN(II)2CYS6 TRANSCRIPTION FACTOR (EUROFUNG)"/>
    <property type="match status" value="1"/>
</dbReference>
<reference evidence="1" key="2">
    <citation type="journal article" date="2023" name="IMA Fungus">
        <title>Comparative genomic study of the Penicillium genus elucidates a diverse pangenome and 15 lateral gene transfer events.</title>
        <authorList>
            <person name="Petersen C."/>
            <person name="Sorensen T."/>
            <person name="Nielsen M.R."/>
            <person name="Sondergaard T.E."/>
            <person name="Sorensen J.L."/>
            <person name="Fitzpatrick D.A."/>
            <person name="Frisvad J.C."/>
            <person name="Nielsen K.L."/>
        </authorList>
    </citation>
    <scope>NUCLEOTIDE SEQUENCE</scope>
    <source>
        <strain evidence="1">IBT 26290</strain>
    </source>
</reference>
<name>A0A9W9I2J8_9EURO</name>
<organism evidence="1 2">
    <name type="scientific">Penicillium canariense</name>
    <dbReference type="NCBI Taxonomy" id="189055"/>
    <lineage>
        <taxon>Eukaryota</taxon>
        <taxon>Fungi</taxon>
        <taxon>Dikarya</taxon>
        <taxon>Ascomycota</taxon>
        <taxon>Pezizomycotina</taxon>
        <taxon>Eurotiomycetes</taxon>
        <taxon>Eurotiomycetidae</taxon>
        <taxon>Eurotiales</taxon>
        <taxon>Aspergillaceae</taxon>
        <taxon>Penicillium</taxon>
    </lineage>
</organism>
<dbReference type="GO" id="GO:0001228">
    <property type="term" value="F:DNA-binding transcription activator activity, RNA polymerase II-specific"/>
    <property type="evidence" value="ECO:0007669"/>
    <property type="project" value="TreeGrafter"/>
</dbReference>
<keyword evidence="2" id="KW-1185">Reference proteome</keyword>
<protein>
    <submittedName>
        <fullName evidence="1">Uncharacterized protein</fullName>
    </submittedName>
</protein>
<dbReference type="EMBL" id="JAPQKN010000003">
    <property type="protein sequence ID" value="KAJ5166740.1"/>
    <property type="molecule type" value="Genomic_DNA"/>
</dbReference>
<dbReference type="GeneID" id="81426822"/>
<dbReference type="InterPro" id="IPR053157">
    <property type="entry name" value="Sterol_Uptake_Regulator"/>
</dbReference>
<accession>A0A9W9I2J8</accession>
<evidence type="ECO:0000313" key="1">
    <source>
        <dbReference type="EMBL" id="KAJ5166740.1"/>
    </source>
</evidence>
<evidence type="ECO:0000313" key="2">
    <source>
        <dbReference type="Proteomes" id="UP001149163"/>
    </source>
</evidence>
<sequence length="302" mass="34600">MHNRMLEIRLFHQYMTSTCQTLSQDGLSAYHMSITIPRMATSYPYLLDCILALSALHLATIEEDNRLLWLDAAVRYQSSACSGMSKILPDISPQHYEPAFVCSVLIFLFATGFPGMSPNSNRPSDPLSEVLEGRSLIAGSAMLFTRFYEIGVHAELNGWLCPPDTEENLAHKEENRSIMRSLENVRIIIEANQSPQKELYKDMWQLLHHAVQPWPKLGPQGGVFAWPFFVPEECISLLQGGDWVARIIFLHYSVSMRLMCHRWYVRDRGRRMVLATLEPLKEIPPEWTETISWMKEALGIDT</sequence>
<dbReference type="InterPro" id="IPR021858">
    <property type="entry name" value="Fun_TF"/>
</dbReference>
<dbReference type="Pfam" id="PF11951">
    <property type="entry name" value="Fungal_trans_2"/>
    <property type="match status" value="1"/>
</dbReference>
<gene>
    <name evidence="1" type="ORF">N7482_005521</name>
</gene>
<dbReference type="OrthoDB" id="4937900at2759"/>
<proteinExistence type="predicted"/>
<comment type="caution">
    <text evidence="1">The sequence shown here is derived from an EMBL/GenBank/DDBJ whole genome shotgun (WGS) entry which is preliminary data.</text>
</comment>
<dbReference type="RefSeq" id="XP_056543201.1">
    <property type="nucleotide sequence ID" value="XM_056687646.1"/>
</dbReference>